<keyword evidence="7 8" id="KW-0472">Membrane</keyword>
<dbReference type="GO" id="GO:0055085">
    <property type="term" value="P:transmembrane transport"/>
    <property type="evidence" value="ECO:0007669"/>
    <property type="project" value="InterPro"/>
</dbReference>
<dbReference type="KEGG" id="vcop:MM50RIKEN_16190"/>
<dbReference type="PANTHER" id="PTHR36838">
    <property type="entry name" value="AUXIN EFFLUX CARRIER FAMILY PROTEIN"/>
    <property type="match status" value="1"/>
</dbReference>
<evidence type="ECO:0000256" key="5">
    <source>
        <dbReference type="ARBA" id="ARBA00022692"/>
    </source>
</evidence>
<gene>
    <name evidence="9" type="ORF">MM50RIKEN_16190</name>
</gene>
<feature type="transmembrane region" description="Helical" evidence="8">
    <location>
        <begin position="224"/>
        <end position="245"/>
    </location>
</feature>
<evidence type="ECO:0000256" key="7">
    <source>
        <dbReference type="ARBA" id="ARBA00023136"/>
    </source>
</evidence>
<organism evidence="9 10">
    <name type="scientific">Vescimonas coprocola</name>
    <dbReference type="NCBI Taxonomy" id="2714355"/>
    <lineage>
        <taxon>Bacteria</taxon>
        <taxon>Bacillati</taxon>
        <taxon>Bacillota</taxon>
        <taxon>Clostridia</taxon>
        <taxon>Eubacteriales</taxon>
        <taxon>Oscillospiraceae</taxon>
        <taxon>Vescimonas</taxon>
    </lineage>
</organism>
<evidence type="ECO:0000256" key="8">
    <source>
        <dbReference type="SAM" id="Phobius"/>
    </source>
</evidence>
<comment type="similarity">
    <text evidence="2">Belongs to the auxin efflux carrier (TC 2.A.69) family.</text>
</comment>
<evidence type="ECO:0000256" key="2">
    <source>
        <dbReference type="ARBA" id="ARBA00010145"/>
    </source>
</evidence>
<evidence type="ECO:0000256" key="1">
    <source>
        <dbReference type="ARBA" id="ARBA00004651"/>
    </source>
</evidence>
<keyword evidence="3" id="KW-0813">Transport</keyword>
<evidence type="ECO:0000313" key="9">
    <source>
        <dbReference type="EMBL" id="BCK81856.1"/>
    </source>
</evidence>
<sequence length="308" mass="33491">MIESFLSVGTQVLILFLMIGTGFVLGKLHLITHKGAVSMSNLLMYVVSPCILIVVFQRPLETETFHNFWVALLAALVIHGINILVSELVIRDRDPMRKSFFRFSAIFSNCGFMAVPLQTAILGSLGVFYGSAYLLVFTVLTWTLGIQLVKGGKMAFSWRTLLMNPGVIGVAIAMVLYLLQITLPEIILSPITYLSDMNTPLPMVVIGYQLSQADFRRALHGASFWVSAALRLLILPLLALGVCMLMRLDSGVTLAVVIAASTPPAALLGMFAAKFDKDVSLAPSLVAVQTLLSMITMPLVLGLAKFLV</sequence>
<evidence type="ECO:0000256" key="6">
    <source>
        <dbReference type="ARBA" id="ARBA00022989"/>
    </source>
</evidence>
<feature type="transmembrane region" description="Helical" evidence="8">
    <location>
        <begin position="161"/>
        <end position="179"/>
    </location>
</feature>
<dbReference type="Pfam" id="PF03547">
    <property type="entry name" value="Mem_trans"/>
    <property type="match status" value="2"/>
</dbReference>
<dbReference type="RefSeq" id="WP_213540509.1">
    <property type="nucleotide sequence ID" value="NZ_AP023418.1"/>
</dbReference>
<dbReference type="AlphaFoldDB" id="A0A810Q879"/>
<protein>
    <submittedName>
        <fullName evidence="9">Auxin efflux carrier</fullName>
    </submittedName>
</protein>
<dbReference type="InterPro" id="IPR038770">
    <property type="entry name" value="Na+/solute_symporter_sf"/>
</dbReference>
<evidence type="ECO:0000313" key="10">
    <source>
        <dbReference type="Proteomes" id="UP000681035"/>
    </source>
</evidence>
<name>A0A810Q879_9FIRM</name>
<dbReference type="EMBL" id="AP023418">
    <property type="protein sequence ID" value="BCK81856.1"/>
    <property type="molecule type" value="Genomic_DNA"/>
</dbReference>
<feature type="transmembrane region" description="Helical" evidence="8">
    <location>
        <begin position="66"/>
        <end position="88"/>
    </location>
</feature>
<dbReference type="GO" id="GO:0005886">
    <property type="term" value="C:plasma membrane"/>
    <property type="evidence" value="ECO:0007669"/>
    <property type="project" value="UniProtKB-SubCell"/>
</dbReference>
<feature type="transmembrane region" description="Helical" evidence="8">
    <location>
        <begin position="100"/>
        <end position="121"/>
    </location>
</feature>
<accession>A0A810Q879</accession>
<evidence type="ECO:0000256" key="3">
    <source>
        <dbReference type="ARBA" id="ARBA00022448"/>
    </source>
</evidence>
<dbReference type="PANTHER" id="PTHR36838:SF1">
    <property type="entry name" value="SLR1864 PROTEIN"/>
    <property type="match status" value="1"/>
</dbReference>
<evidence type="ECO:0000256" key="4">
    <source>
        <dbReference type="ARBA" id="ARBA00022475"/>
    </source>
</evidence>
<dbReference type="Gene3D" id="1.20.1530.20">
    <property type="match status" value="1"/>
</dbReference>
<reference evidence="9" key="1">
    <citation type="submission" date="2020-09" db="EMBL/GenBank/DDBJ databases">
        <title>New species isolated from human feces.</title>
        <authorList>
            <person name="Kitahara M."/>
            <person name="Shigeno Y."/>
            <person name="Shime M."/>
            <person name="Matsumoto Y."/>
            <person name="Nakamura S."/>
            <person name="Motooka D."/>
            <person name="Fukuoka S."/>
            <person name="Nishikawa H."/>
            <person name="Benno Y."/>
        </authorList>
    </citation>
    <scope>NUCLEOTIDE SEQUENCE</scope>
    <source>
        <strain evidence="9">MM50</strain>
    </source>
</reference>
<keyword evidence="4" id="KW-1003">Cell membrane</keyword>
<dbReference type="Proteomes" id="UP000681035">
    <property type="component" value="Chromosome"/>
</dbReference>
<feature type="transmembrane region" description="Helical" evidence="8">
    <location>
        <begin position="127"/>
        <end position="149"/>
    </location>
</feature>
<feature type="transmembrane region" description="Helical" evidence="8">
    <location>
        <begin position="42"/>
        <end position="60"/>
    </location>
</feature>
<comment type="subcellular location">
    <subcellularLocation>
        <location evidence="1">Cell membrane</location>
        <topology evidence="1">Multi-pass membrane protein</topology>
    </subcellularLocation>
</comment>
<dbReference type="InterPro" id="IPR004776">
    <property type="entry name" value="Mem_transp_PIN-like"/>
</dbReference>
<feature type="transmembrane region" description="Helical" evidence="8">
    <location>
        <begin position="285"/>
        <end position="307"/>
    </location>
</feature>
<keyword evidence="5 8" id="KW-0812">Transmembrane</keyword>
<proteinExistence type="inferred from homology"/>
<keyword evidence="10" id="KW-1185">Reference proteome</keyword>
<feature type="transmembrane region" description="Helical" evidence="8">
    <location>
        <begin position="12"/>
        <end position="30"/>
    </location>
</feature>
<feature type="transmembrane region" description="Helical" evidence="8">
    <location>
        <begin position="252"/>
        <end position="273"/>
    </location>
</feature>
<keyword evidence="6 8" id="KW-1133">Transmembrane helix</keyword>